<organism evidence="3 4">
    <name type="scientific">Schizopora paradoxa</name>
    <dbReference type="NCBI Taxonomy" id="27342"/>
    <lineage>
        <taxon>Eukaryota</taxon>
        <taxon>Fungi</taxon>
        <taxon>Dikarya</taxon>
        <taxon>Basidiomycota</taxon>
        <taxon>Agaricomycotina</taxon>
        <taxon>Agaricomycetes</taxon>
        <taxon>Hymenochaetales</taxon>
        <taxon>Schizoporaceae</taxon>
        <taxon>Schizopora</taxon>
    </lineage>
</organism>
<dbReference type="PROSITE" id="PS50249">
    <property type="entry name" value="MPN"/>
    <property type="match status" value="1"/>
</dbReference>
<dbReference type="GO" id="GO:0072546">
    <property type="term" value="C:EMC complex"/>
    <property type="evidence" value="ECO:0007669"/>
    <property type="project" value="InterPro"/>
</dbReference>
<keyword evidence="4" id="KW-1185">Reference proteome</keyword>
<dbReference type="PANTHER" id="PTHR12941">
    <property type="entry name" value="ER MEMBRANE PROTEIN COMPLEX"/>
    <property type="match status" value="1"/>
</dbReference>
<dbReference type="AlphaFoldDB" id="A0A0H2SIE9"/>
<evidence type="ECO:0000259" key="2">
    <source>
        <dbReference type="PROSITE" id="PS50249"/>
    </source>
</evidence>
<dbReference type="Proteomes" id="UP000053477">
    <property type="component" value="Unassembled WGS sequence"/>
</dbReference>
<protein>
    <submittedName>
        <fullName evidence="3">UPF0172-domain-containing protein</fullName>
    </submittedName>
</protein>
<evidence type="ECO:0000313" key="4">
    <source>
        <dbReference type="Proteomes" id="UP000053477"/>
    </source>
</evidence>
<dbReference type="InParanoid" id="A0A0H2SIE9"/>
<gene>
    <name evidence="3" type="ORF">SCHPADRAFT_822542</name>
</gene>
<evidence type="ECO:0000256" key="1">
    <source>
        <dbReference type="ARBA" id="ARBA00007461"/>
    </source>
</evidence>
<feature type="domain" description="MPN" evidence="2">
    <location>
        <begin position="5"/>
        <end position="137"/>
    </location>
</feature>
<sequence>MSTKYSISHQAYVKLALHAAKYPHKQVTGVFIGKSTGPSAVDIVDAIPLLHLQTNLRLCMEIGLALARNHAQSIGLELVGYYQASGDLDNTSLTPAGERVAEALKAGFAQAAAFVVINEKLSTGEPALLPYLPQGSLWKIAQEADVQPFTSGSQFALKNTSSPPRVLELIRNDRLHEKLGDFDDNLEDVSIDWLKNELCNDSSF</sequence>
<accession>A0A0H2SIE9</accession>
<dbReference type="OrthoDB" id="194468at2759"/>
<dbReference type="InterPro" id="IPR037518">
    <property type="entry name" value="MPN"/>
</dbReference>
<name>A0A0H2SIE9_9AGAM</name>
<reference evidence="3 4" key="1">
    <citation type="submission" date="2015-04" db="EMBL/GenBank/DDBJ databases">
        <title>Complete genome sequence of Schizopora paradoxa KUC8140, a cosmopolitan wood degrader in East Asia.</title>
        <authorList>
            <consortium name="DOE Joint Genome Institute"/>
            <person name="Min B."/>
            <person name="Park H."/>
            <person name="Jang Y."/>
            <person name="Kim J.-J."/>
            <person name="Kim K.H."/>
            <person name="Pangilinan J."/>
            <person name="Lipzen A."/>
            <person name="Riley R."/>
            <person name="Grigoriev I.V."/>
            <person name="Spatafora J.W."/>
            <person name="Choi I.-G."/>
        </authorList>
    </citation>
    <scope>NUCLEOTIDE SEQUENCE [LARGE SCALE GENOMIC DNA]</scope>
    <source>
        <strain evidence="3 4">KUC8140</strain>
    </source>
</reference>
<evidence type="ECO:0000313" key="3">
    <source>
        <dbReference type="EMBL" id="KLO16866.1"/>
    </source>
</evidence>
<dbReference type="STRING" id="27342.A0A0H2SIE9"/>
<proteinExistence type="inferred from homology"/>
<dbReference type="CDD" id="cd08060">
    <property type="entry name" value="MPN_UPF0172"/>
    <property type="match status" value="1"/>
</dbReference>
<dbReference type="InterPro" id="IPR005366">
    <property type="entry name" value="EMC8/9"/>
</dbReference>
<dbReference type="EMBL" id="KQ085911">
    <property type="protein sequence ID" value="KLO16866.1"/>
    <property type="molecule type" value="Genomic_DNA"/>
</dbReference>
<dbReference type="Pfam" id="PF03665">
    <property type="entry name" value="UPF0172"/>
    <property type="match status" value="1"/>
</dbReference>
<comment type="similarity">
    <text evidence="1">Belongs to the EMC8/EMC9 family.</text>
</comment>
<dbReference type="PANTHER" id="PTHR12941:SF10">
    <property type="entry name" value="ER MEMBRANE PROTEIN COMPLEX SUBUNIT 8_9 HOMOLOG"/>
    <property type="match status" value="1"/>
</dbReference>